<evidence type="ECO:0000313" key="3">
    <source>
        <dbReference type="Proteomes" id="UP000827724"/>
    </source>
</evidence>
<proteinExistence type="predicted"/>
<evidence type="ECO:0000256" key="1">
    <source>
        <dbReference type="SAM" id="MobiDB-lite"/>
    </source>
</evidence>
<reference evidence="2" key="1">
    <citation type="submission" date="2021-08" db="EMBL/GenBank/DDBJ databases">
        <title>Chromosome-Level Trichoderma cornu-damae using Hi-C Data.</title>
        <authorList>
            <person name="Kim C.S."/>
        </authorList>
    </citation>
    <scope>NUCLEOTIDE SEQUENCE</scope>
    <source>
        <strain evidence="2">KA19-0412C</strain>
    </source>
</reference>
<dbReference type="EMBL" id="JAIWOZ010000002">
    <property type="protein sequence ID" value="KAH6609260.1"/>
    <property type="molecule type" value="Genomic_DNA"/>
</dbReference>
<accession>A0A9P8QMZ6</accession>
<sequence length="138" mass="14395">MEYCDSLFLDAYESGRDNALCRDGVEAAKGAGPESTASGIAEDRGTARGAPAQVFNGARQLPPQRHASVLVESANLSSRWRAGTPLSRSFRRTSDKAGGISLPERWVGSGACGRASFGQQAPGEIGSAEVGGLRKTLI</sequence>
<gene>
    <name evidence="2" type="ORF">Trco_002606</name>
</gene>
<protein>
    <submittedName>
        <fullName evidence="2">Uncharacterized protein</fullName>
    </submittedName>
</protein>
<feature type="region of interest" description="Disordered" evidence="1">
    <location>
        <begin position="28"/>
        <end position="50"/>
    </location>
</feature>
<keyword evidence="3" id="KW-1185">Reference proteome</keyword>
<organism evidence="2 3">
    <name type="scientific">Trichoderma cornu-damae</name>
    <dbReference type="NCBI Taxonomy" id="654480"/>
    <lineage>
        <taxon>Eukaryota</taxon>
        <taxon>Fungi</taxon>
        <taxon>Dikarya</taxon>
        <taxon>Ascomycota</taxon>
        <taxon>Pezizomycotina</taxon>
        <taxon>Sordariomycetes</taxon>
        <taxon>Hypocreomycetidae</taxon>
        <taxon>Hypocreales</taxon>
        <taxon>Hypocreaceae</taxon>
        <taxon>Trichoderma</taxon>
    </lineage>
</organism>
<dbReference type="Proteomes" id="UP000827724">
    <property type="component" value="Unassembled WGS sequence"/>
</dbReference>
<name>A0A9P8QMZ6_9HYPO</name>
<dbReference type="AlphaFoldDB" id="A0A9P8QMZ6"/>
<comment type="caution">
    <text evidence="2">The sequence shown here is derived from an EMBL/GenBank/DDBJ whole genome shotgun (WGS) entry which is preliminary data.</text>
</comment>
<evidence type="ECO:0000313" key="2">
    <source>
        <dbReference type="EMBL" id="KAH6609260.1"/>
    </source>
</evidence>